<evidence type="ECO:0000256" key="1">
    <source>
        <dbReference type="ARBA" id="ARBA00005709"/>
    </source>
</evidence>
<keyword evidence="3 4" id="KW-0975">Bacterial flagellum</keyword>
<accession>A0ABS9UES0</accession>
<dbReference type="RefSeq" id="WP_241369906.1">
    <property type="nucleotide sequence ID" value="NZ_JAKZFC010000005.1"/>
</dbReference>
<dbReference type="Gene3D" id="1.20.1330.10">
    <property type="entry name" value="f41 fragment of flagellin, N-terminal domain"/>
    <property type="match status" value="1"/>
</dbReference>
<evidence type="ECO:0000259" key="5">
    <source>
        <dbReference type="Pfam" id="PF00669"/>
    </source>
</evidence>
<feature type="domain" description="Flagellin N-terminal" evidence="5">
    <location>
        <begin position="11"/>
        <end position="140"/>
    </location>
</feature>
<gene>
    <name evidence="7" type="ORF">LZ480_13140</name>
</gene>
<dbReference type="PANTHER" id="PTHR42792">
    <property type="entry name" value="FLAGELLIN"/>
    <property type="match status" value="1"/>
</dbReference>
<comment type="similarity">
    <text evidence="1 4">Belongs to the bacterial flagellin family.</text>
</comment>
<name>A0ABS9UES0_9BACL</name>
<keyword evidence="7" id="KW-0282">Flagellum</keyword>
<evidence type="ECO:0000313" key="8">
    <source>
        <dbReference type="Proteomes" id="UP001316087"/>
    </source>
</evidence>
<evidence type="ECO:0000256" key="2">
    <source>
        <dbReference type="ARBA" id="ARBA00020110"/>
    </source>
</evidence>
<comment type="caution">
    <text evidence="7">The sequence shown here is derived from an EMBL/GenBank/DDBJ whole genome shotgun (WGS) entry which is preliminary data.</text>
</comment>
<dbReference type="EMBL" id="JAKZFC010000005">
    <property type="protein sequence ID" value="MCH7322821.1"/>
    <property type="molecule type" value="Genomic_DNA"/>
</dbReference>
<dbReference type="InterPro" id="IPR001029">
    <property type="entry name" value="Flagellin_N"/>
</dbReference>
<comment type="function">
    <text evidence="4">Flagellin is the subunit protein which polymerizes to form the filaments of bacterial flagella.</text>
</comment>
<evidence type="ECO:0000259" key="6">
    <source>
        <dbReference type="Pfam" id="PF00700"/>
    </source>
</evidence>
<organism evidence="7 8">
    <name type="scientific">Solibacillus palustris</name>
    <dbReference type="NCBI Taxonomy" id="2908203"/>
    <lineage>
        <taxon>Bacteria</taxon>
        <taxon>Bacillati</taxon>
        <taxon>Bacillota</taxon>
        <taxon>Bacilli</taxon>
        <taxon>Bacillales</taxon>
        <taxon>Caryophanaceae</taxon>
        <taxon>Solibacillus</taxon>
    </lineage>
</organism>
<dbReference type="InterPro" id="IPR046358">
    <property type="entry name" value="Flagellin_C"/>
</dbReference>
<protein>
    <recommendedName>
        <fullName evidence="2 4">Flagellin</fullName>
    </recommendedName>
</protein>
<dbReference type="Pfam" id="PF00669">
    <property type="entry name" value="Flagellin_N"/>
    <property type="match status" value="1"/>
</dbReference>
<dbReference type="InterPro" id="IPR042187">
    <property type="entry name" value="Flagellin_C_sub2"/>
</dbReference>
<dbReference type="SUPFAM" id="SSF64518">
    <property type="entry name" value="Phase 1 flagellin"/>
    <property type="match status" value="1"/>
</dbReference>
<evidence type="ECO:0000313" key="7">
    <source>
        <dbReference type="EMBL" id="MCH7322821.1"/>
    </source>
</evidence>
<keyword evidence="7" id="KW-0969">Cilium</keyword>
<proteinExistence type="inferred from homology"/>
<feature type="domain" description="Flagellin C-terminal" evidence="6">
    <location>
        <begin position="188"/>
        <end position="272"/>
    </location>
</feature>
<sequence>MRIGSWSSAGLAIYNNYNRQYNAMNKALYRISTGYRINSAADDAAGLAISEKMRAQIRGLNMAGKNIQDGISLIQTAEGALNETHAIIQRMRELSVQASNDTLTDDDRKLLDIEFQELKKEITRISTDTEFNTRTLLNGDYKDSGLKIQVGANSGQNIEVLIGEVSSSSLGLDGLSIATREDAEKSLSQLDKSLNQTSMERARLGAYQNRLEHAYNVTMNTSENLTAAESRIRDADIAKEMMNFTKASILMQATQYAMQLHMQQAHSILDLLNSGLSPKKRWG</sequence>
<keyword evidence="8" id="KW-1185">Reference proteome</keyword>
<dbReference type="InterPro" id="IPR001492">
    <property type="entry name" value="Flagellin"/>
</dbReference>
<dbReference type="Gene3D" id="6.10.10.10">
    <property type="entry name" value="Flagellar export chaperone, C-terminal domain"/>
    <property type="match status" value="1"/>
</dbReference>
<comment type="subcellular location">
    <subcellularLocation>
        <location evidence="4">Secreted</location>
    </subcellularLocation>
    <subcellularLocation>
        <location evidence="4">Bacterial flagellum</location>
    </subcellularLocation>
</comment>
<keyword evidence="4" id="KW-0964">Secreted</keyword>
<keyword evidence="7" id="KW-0966">Cell projection</keyword>
<evidence type="ECO:0000256" key="4">
    <source>
        <dbReference type="RuleBase" id="RU362073"/>
    </source>
</evidence>
<dbReference type="PANTHER" id="PTHR42792:SF2">
    <property type="entry name" value="FLAGELLIN"/>
    <property type="match status" value="1"/>
</dbReference>
<evidence type="ECO:0000256" key="3">
    <source>
        <dbReference type="ARBA" id="ARBA00023143"/>
    </source>
</evidence>
<reference evidence="7 8" key="1">
    <citation type="submission" date="2022-03" db="EMBL/GenBank/DDBJ databases">
        <authorList>
            <person name="Jo J.-H."/>
            <person name="Im W.-T."/>
        </authorList>
    </citation>
    <scope>NUCLEOTIDE SEQUENCE [LARGE SCALE GENOMIC DNA]</scope>
    <source>
        <strain evidence="7 8">MA9</strain>
    </source>
</reference>
<dbReference type="Proteomes" id="UP001316087">
    <property type="component" value="Unassembled WGS sequence"/>
</dbReference>
<dbReference type="PRINTS" id="PR00207">
    <property type="entry name" value="FLAGELLIN"/>
</dbReference>
<dbReference type="Pfam" id="PF00700">
    <property type="entry name" value="Flagellin_C"/>
    <property type="match status" value="1"/>
</dbReference>